<dbReference type="GeneID" id="20324562"/>
<keyword evidence="1" id="KW-0723">Serine/threonine-protein kinase</keyword>
<evidence type="ECO:0000313" key="7">
    <source>
        <dbReference type="EMBL" id="KER21234.1"/>
    </source>
</evidence>
<feature type="domain" description="Protein kinase" evidence="6">
    <location>
        <begin position="1"/>
        <end position="315"/>
    </location>
</feature>
<gene>
    <name evidence="7" type="ORF">T265_10394</name>
</gene>
<keyword evidence="3" id="KW-0547">Nucleotide-binding</keyword>
<proteinExistence type="predicted"/>
<dbReference type="GO" id="GO:0050321">
    <property type="term" value="F:tau-protein kinase activity"/>
    <property type="evidence" value="ECO:0007669"/>
    <property type="project" value="TreeGrafter"/>
</dbReference>
<dbReference type="SUPFAM" id="SSF56112">
    <property type="entry name" value="Protein kinase-like (PK-like)"/>
    <property type="match status" value="2"/>
</dbReference>
<keyword evidence="5" id="KW-0067">ATP-binding</keyword>
<keyword evidence="2" id="KW-0808">Transferase</keyword>
<dbReference type="PANTHER" id="PTHR24346">
    <property type="entry name" value="MAP/MICROTUBULE AFFINITY-REGULATING KINASE"/>
    <property type="match status" value="1"/>
</dbReference>
<evidence type="ECO:0000256" key="3">
    <source>
        <dbReference type="ARBA" id="ARBA00022741"/>
    </source>
</evidence>
<accession>A0A075A1H3</accession>
<keyword evidence="8" id="KW-1185">Reference proteome</keyword>
<dbReference type="GO" id="GO:0035556">
    <property type="term" value="P:intracellular signal transduction"/>
    <property type="evidence" value="ECO:0007669"/>
    <property type="project" value="TreeGrafter"/>
</dbReference>
<dbReference type="Gene3D" id="1.10.510.10">
    <property type="entry name" value="Transferase(Phosphotransferase) domain 1"/>
    <property type="match status" value="2"/>
</dbReference>
<evidence type="ECO:0000256" key="2">
    <source>
        <dbReference type="ARBA" id="ARBA00022679"/>
    </source>
</evidence>
<reference evidence="7 8" key="1">
    <citation type="submission" date="2013-11" db="EMBL/GenBank/DDBJ databases">
        <title>Opisthorchis viverrini - life in the bile duct.</title>
        <authorList>
            <person name="Young N.D."/>
            <person name="Nagarajan N."/>
            <person name="Lin S.J."/>
            <person name="Korhonen P.K."/>
            <person name="Jex A.R."/>
            <person name="Hall R.S."/>
            <person name="Safavi-Hemami H."/>
            <person name="Kaewkong W."/>
            <person name="Bertrand D."/>
            <person name="Gao S."/>
            <person name="Seet Q."/>
            <person name="Wongkham S."/>
            <person name="Teh B.T."/>
            <person name="Wongkham C."/>
            <person name="Intapan P.M."/>
            <person name="Maleewong W."/>
            <person name="Yang X."/>
            <person name="Hu M."/>
            <person name="Wang Z."/>
            <person name="Hofmann A."/>
            <person name="Sternberg P.W."/>
            <person name="Tan P."/>
            <person name="Wang J."/>
            <person name="Gasser R.B."/>
        </authorList>
    </citation>
    <scope>NUCLEOTIDE SEQUENCE [LARGE SCALE GENOMIC DNA]</scope>
</reference>
<dbReference type="AlphaFoldDB" id="A0A075A1H3"/>
<keyword evidence="4" id="KW-0418">Kinase</keyword>
<dbReference type="KEGG" id="ovi:T265_10394"/>
<dbReference type="GO" id="GO:0005737">
    <property type="term" value="C:cytoplasm"/>
    <property type="evidence" value="ECO:0007669"/>
    <property type="project" value="TreeGrafter"/>
</dbReference>
<dbReference type="EMBL" id="KL596982">
    <property type="protein sequence ID" value="KER21234.1"/>
    <property type="molecule type" value="Genomic_DNA"/>
</dbReference>
<dbReference type="InterPro" id="IPR000719">
    <property type="entry name" value="Prot_kinase_dom"/>
</dbReference>
<dbReference type="OrthoDB" id="504170at2759"/>
<sequence>MKRLPRMSYVRGSAPGASTGYALLMSYSKSETRVQYIPPRCGLTGIIAPEREDDHSNKSGEVFDYLVTNGRMKEKEARVKFRQLVSAVEYCHSKKIVHRDLKVRWGPRDPHCAWLETLPTDVSGVLVVRLYPDRLSECLLSNKSWLYGSEASVLNTDVMLSMMMMTSQWLNMPIAENLLLDKDYNIKLADFGFSNFYDGENKLDTYCGSPPYAAPELFQGQKYFGPEVDVWSLGVILYTLVSGSLPFDAQHLKTHLVSVSSAFRLVSSGLSIKLFSHADHRAAPSFRDYMRIPRSKIWRQCGMNVSGQGMIVPLP</sequence>
<dbReference type="STRING" id="6198.A0A075A1H3"/>
<dbReference type="SMART" id="SM00220">
    <property type="entry name" value="S_TKc"/>
    <property type="match status" value="1"/>
</dbReference>
<protein>
    <recommendedName>
        <fullName evidence="6">Protein kinase domain-containing protein</fullName>
    </recommendedName>
</protein>
<evidence type="ECO:0000256" key="4">
    <source>
        <dbReference type="ARBA" id="ARBA00022777"/>
    </source>
</evidence>
<dbReference type="Pfam" id="PF00069">
    <property type="entry name" value="Pkinase"/>
    <property type="match status" value="2"/>
</dbReference>
<evidence type="ECO:0000259" key="6">
    <source>
        <dbReference type="PROSITE" id="PS50011"/>
    </source>
</evidence>
<evidence type="ECO:0000256" key="1">
    <source>
        <dbReference type="ARBA" id="ARBA00022527"/>
    </source>
</evidence>
<dbReference type="Proteomes" id="UP000054324">
    <property type="component" value="Unassembled WGS sequence"/>
</dbReference>
<dbReference type="RefSeq" id="XP_009175022.1">
    <property type="nucleotide sequence ID" value="XM_009176758.1"/>
</dbReference>
<dbReference type="PANTHER" id="PTHR24346:SF82">
    <property type="entry name" value="KP78A-RELATED"/>
    <property type="match status" value="1"/>
</dbReference>
<dbReference type="GO" id="GO:0000226">
    <property type="term" value="P:microtubule cytoskeleton organization"/>
    <property type="evidence" value="ECO:0007669"/>
    <property type="project" value="TreeGrafter"/>
</dbReference>
<dbReference type="CTD" id="20324562"/>
<dbReference type="InterPro" id="IPR011009">
    <property type="entry name" value="Kinase-like_dom_sf"/>
</dbReference>
<dbReference type="PROSITE" id="PS50011">
    <property type="entry name" value="PROTEIN_KINASE_DOM"/>
    <property type="match status" value="1"/>
</dbReference>
<evidence type="ECO:0000256" key="5">
    <source>
        <dbReference type="ARBA" id="ARBA00022840"/>
    </source>
</evidence>
<name>A0A075A1H3_OPIVI</name>
<evidence type="ECO:0000313" key="8">
    <source>
        <dbReference type="Proteomes" id="UP000054324"/>
    </source>
</evidence>
<organism evidence="7 8">
    <name type="scientific">Opisthorchis viverrini</name>
    <name type="common">Southeast Asian liver fluke</name>
    <dbReference type="NCBI Taxonomy" id="6198"/>
    <lineage>
        <taxon>Eukaryota</taxon>
        <taxon>Metazoa</taxon>
        <taxon>Spiralia</taxon>
        <taxon>Lophotrochozoa</taxon>
        <taxon>Platyhelminthes</taxon>
        <taxon>Trematoda</taxon>
        <taxon>Digenea</taxon>
        <taxon>Opisthorchiida</taxon>
        <taxon>Opisthorchiata</taxon>
        <taxon>Opisthorchiidae</taxon>
        <taxon>Opisthorchis</taxon>
    </lineage>
</organism>
<dbReference type="GO" id="GO:0005524">
    <property type="term" value="F:ATP binding"/>
    <property type="evidence" value="ECO:0007669"/>
    <property type="project" value="UniProtKB-KW"/>
</dbReference>